<dbReference type="EMBL" id="QTSX02004986">
    <property type="protein sequence ID" value="KAJ9062916.1"/>
    <property type="molecule type" value="Genomic_DNA"/>
</dbReference>
<sequence length="395" mass="43930">MSQPTTVAGKHMMQMKIVPCFGEFTITPPVLLGVHWVTEYYNSLNSGSGSKKINQGVSDVCVHWAGGMHHAKKGGPSGFCYANDIVACIMDLLRHHKRVLYIDIDVHHGDGVEHFFYNTNRVMTVSFHQSDGFFPGTGNIDDTGVDQGKNYAINVPLRRGINDNSYLAIFTPVIHNIIYRYQPEAIVMQLGVDSVVGDRLGQFNLSNVGHASCLDYVLSFNLPMVVLGGGGYTAYNVARTWTLETGAVLGEKLNNVLPKNTFMGFPDGKGRLEIPSVEMYNHNTPKFLEDTLQKVLQVLAKTEIAPSVPLYTPPQDWYSPQLKGDPDSISEDVRLPQELKDVLVDHPQEHYDGEKDNDQDNPEPLLKTESQETPVKVEEPIPEIKPTVNTHTEKV</sequence>
<protein>
    <submittedName>
        <fullName evidence="1">Uncharacterized protein</fullName>
    </submittedName>
</protein>
<comment type="caution">
    <text evidence="1">The sequence shown here is derived from an EMBL/GenBank/DDBJ whole genome shotgun (WGS) entry which is preliminary data.</text>
</comment>
<name>A0ACC2SL80_9FUNG</name>
<reference evidence="1" key="1">
    <citation type="submission" date="2022-04" db="EMBL/GenBank/DDBJ databases">
        <title>Genome of the entomopathogenic fungus Entomophthora muscae.</title>
        <authorList>
            <person name="Elya C."/>
            <person name="Lovett B.R."/>
            <person name="Lee E."/>
            <person name="Macias A.M."/>
            <person name="Hajek A.E."/>
            <person name="De Bivort B.L."/>
            <person name="Kasson M.T."/>
            <person name="De Fine Licht H.H."/>
            <person name="Stajich J.E."/>
        </authorList>
    </citation>
    <scope>NUCLEOTIDE SEQUENCE</scope>
    <source>
        <strain evidence="1">Berkeley</strain>
    </source>
</reference>
<evidence type="ECO:0000313" key="2">
    <source>
        <dbReference type="Proteomes" id="UP001165960"/>
    </source>
</evidence>
<gene>
    <name evidence="1" type="ORF">DSO57_1005718</name>
</gene>
<proteinExistence type="predicted"/>
<keyword evidence="2" id="KW-1185">Reference proteome</keyword>
<evidence type="ECO:0000313" key="1">
    <source>
        <dbReference type="EMBL" id="KAJ9062916.1"/>
    </source>
</evidence>
<organism evidence="1 2">
    <name type="scientific">Entomophthora muscae</name>
    <dbReference type="NCBI Taxonomy" id="34485"/>
    <lineage>
        <taxon>Eukaryota</taxon>
        <taxon>Fungi</taxon>
        <taxon>Fungi incertae sedis</taxon>
        <taxon>Zoopagomycota</taxon>
        <taxon>Entomophthoromycotina</taxon>
        <taxon>Entomophthoromycetes</taxon>
        <taxon>Entomophthorales</taxon>
        <taxon>Entomophthoraceae</taxon>
        <taxon>Entomophthora</taxon>
    </lineage>
</organism>
<dbReference type="Proteomes" id="UP001165960">
    <property type="component" value="Unassembled WGS sequence"/>
</dbReference>
<accession>A0ACC2SL80</accession>